<evidence type="ECO:0000313" key="1">
    <source>
        <dbReference type="EMBL" id="QDS69601.1"/>
    </source>
</evidence>
<accession>A0A517L1U4</accession>
<gene>
    <name evidence="1" type="ORF">FKW77_008624</name>
</gene>
<reference evidence="1 2" key="1">
    <citation type="submission" date="2019-07" db="EMBL/GenBank/DDBJ databases">
        <title>Finished genome of Venturia effusa.</title>
        <authorList>
            <person name="Young C.A."/>
            <person name="Cox M.P."/>
            <person name="Ganley A.R.D."/>
            <person name="David W.J."/>
        </authorList>
    </citation>
    <scope>NUCLEOTIDE SEQUENCE [LARGE SCALE GENOMIC DNA]</scope>
    <source>
        <strain evidence="2">albino</strain>
    </source>
</reference>
<organism evidence="1 2">
    <name type="scientific">Venturia effusa</name>
    <dbReference type="NCBI Taxonomy" id="50376"/>
    <lineage>
        <taxon>Eukaryota</taxon>
        <taxon>Fungi</taxon>
        <taxon>Dikarya</taxon>
        <taxon>Ascomycota</taxon>
        <taxon>Pezizomycotina</taxon>
        <taxon>Dothideomycetes</taxon>
        <taxon>Pleosporomycetidae</taxon>
        <taxon>Venturiales</taxon>
        <taxon>Venturiaceae</taxon>
        <taxon>Venturia</taxon>
    </lineage>
</organism>
<proteinExistence type="predicted"/>
<dbReference type="EMBL" id="CP042187">
    <property type="protein sequence ID" value="QDS69601.1"/>
    <property type="molecule type" value="Genomic_DNA"/>
</dbReference>
<dbReference type="AlphaFoldDB" id="A0A517L1U4"/>
<keyword evidence="2" id="KW-1185">Reference proteome</keyword>
<sequence>MPLPKNGTKFTVRSEDITMGRNGTFLAFRGNLLDGGTSMRATINGQEFCRSDARYDSGSATAVKRGIIQATQYCNRPVRVTTNDVIVFEANYDLGLHPRQTKHER</sequence>
<name>A0A517L1U4_9PEZI</name>
<evidence type="ECO:0000313" key="2">
    <source>
        <dbReference type="Proteomes" id="UP000316270"/>
    </source>
</evidence>
<protein>
    <submittedName>
        <fullName evidence="1">Uncharacterized protein</fullName>
    </submittedName>
</protein>
<dbReference type="Proteomes" id="UP000316270">
    <property type="component" value="Chromosome 3"/>
</dbReference>